<evidence type="ECO:0000259" key="6">
    <source>
        <dbReference type="Pfam" id="PF21282"/>
    </source>
</evidence>
<keyword evidence="2" id="KW-0132">Cell division</keyword>
<name>A0A1Y3AZ64_EURMA</name>
<proteinExistence type="inferred from homology"/>
<gene>
    <name evidence="7" type="ORF">BLA29_001098</name>
</gene>
<dbReference type="GO" id="GO:0060090">
    <property type="term" value="F:molecular adaptor activity"/>
    <property type="evidence" value="ECO:0007669"/>
    <property type="project" value="TreeGrafter"/>
</dbReference>
<feature type="domain" description="Anaphase-promoting complex subunit 1 beta-sandwich" evidence="6">
    <location>
        <begin position="626"/>
        <end position="715"/>
    </location>
</feature>
<dbReference type="InterPro" id="IPR048971">
    <property type="entry name" value="Apc1_3rd"/>
</dbReference>
<dbReference type="Proteomes" id="UP000194236">
    <property type="component" value="Unassembled WGS sequence"/>
</dbReference>
<dbReference type="PANTHER" id="PTHR12827">
    <property type="entry name" value="MEIOTIC CHECKPOINT REGULATOR TSG24 FAMILY MEMBER"/>
    <property type="match status" value="1"/>
</dbReference>
<accession>A0A1Y3AZ64</accession>
<dbReference type="EMBL" id="MUJZ01049987">
    <property type="protein sequence ID" value="OTF73812.1"/>
    <property type="molecule type" value="Genomic_DNA"/>
</dbReference>
<evidence type="ECO:0000256" key="5">
    <source>
        <dbReference type="ARBA" id="ARBA00023306"/>
    </source>
</evidence>
<dbReference type="OrthoDB" id="26401at2759"/>
<evidence type="ECO:0000256" key="2">
    <source>
        <dbReference type="ARBA" id="ARBA00022618"/>
    </source>
</evidence>
<dbReference type="AlphaFoldDB" id="A0A1Y3AZ64"/>
<evidence type="ECO:0000313" key="8">
    <source>
        <dbReference type="Proteomes" id="UP000194236"/>
    </source>
</evidence>
<keyword evidence="8" id="KW-1185">Reference proteome</keyword>
<dbReference type="InterPro" id="IPR024990">
    <property type="entry name" value="Apc1"/>
</dbReference>
<protein>
    <submittedName>
        <fullName evidence="7">Anaphase-promoting complex subunit 1-like protein</fullName>
    </submittedName>
</protein>
<dbReference type="InterPro" id="IPR011989">
    <property type="entry name" value="ARM-like"/>
</dbReference>
<dbReference type="Gene3D" id="1.25.10.10">
    <property type="entry name" value="Leucine-rich Repeat Variant"/>
    <property type="match status" value="2"/>
</dbReference>
<organism evidence="7 8">
    <name type="scientific">Euroglyphus maynei</name>
    <name type="common">Mayne's house dust mite</name>
    <dbReference type="NCBI Taxonomy" id="6958"/>
    <lineage>
        <taxon>Eukaryota</taxon>
        <taxon>Metazoa</taxon>
        <taxon>Ecdysozoa</taxon>
        <taxon>Arthropoda</taxon>
        <taxon>Chelicerata</taxon>
        <taxon>Arachnida</taxon>
        <taxon>Acari</taxon>
        <taxon>Acariformes</taxon>
        <taxon>Sarcoptiformes</taxon>
        <taxon>Astigmata</taxon>
        <taxon>Psoroptidia</taxon>
        <taxon>Analgoidea</taxon>
        <taxon>Pyroglyphidae</taxon>
        <taxon>Pyroglyphinae</taxon>
        <taxon>Euroglyphus</taxon>
    </lineage>
</organism>
<evidence type="ECO:0000256" key="3">
    <source>
        <dbReference type="ARBA" id="ARBA00022737"/>
    </source>
</evidence>
<keyword evidence="5" id="KW-0131">Cell cycle</keyword>
<evidence type="ECO:0000313" key="7">
    <source>
        <dbReference type="EMBL" id="OTF73812.1"/>
    </source>
</evidence>
<evidence type="ECO:0000256" key="1">
    <source>
        <dbReference type="ARBA" id="ARBA00010547"/>
    </source>
</evidence>
<evidence type="ECO:0000256" key="4">
    <source>
        <dbReference type="ARBA" id="ARBA00022776"/>
    </source>
</evidence>
<dbReference type="GO" id="GO:0005680">
    <property type="term" value="C:anaphase-promoting complex"/>
    <property type="evidence" value="ECO:0007669"/>
    <property type="project" value="InterPro"/>
</dbReference>
<dbReference type="PANTHER" id="PTHR12827:SF3">
    <property type="entry name" value="ANAPHASE-PROMOTING COMPLEX SUBUNIT 1"/>
    <property type="match status" value="1"/>
</dbReference>
<keyword evidence="3" id="KW-0677">Repeat</keyword>
<dbReference type="GO" id="GO:0007091">
    <property type="term" value="P:metaphase/anaphase transition of mitotic cell cycle"/>
    <property type="evidence" value="ECO:0007669"/>
    <property type="project" value="TreeGrafter"/>
</dbReference>
<dbReference type="GO" id="GO:0051301">
    <property type="term" value="P:cell division"/>
    <property type="evidence" value="ECO:0007669"/>
    <property type="project" value="UniProtKB-KW"/>
</dbReference>
<reference evidence="7 8" key="1">
    <citation type="submission" date="2017-03" db="EMBL/GenBank/DDBJ databases">
        <title>Genome Survey of Euroglyphus maynei.</title>
        <authorList>
            <person name="Arlian L.G."/>
            <person name="Morgan M.S."/>
            <person name="Rider S.D."/>
        </authorList>
    </citation>
    <scope>NUCLEOTIDE SEQUENCE [LARGE SCALE GENOMIC DNA]</scope>
    <source>
        <strain evidence="7">Arlian Lab</strain>
        <tissue evidence="7">Whole body</tissue>
    </source>
</reference>
<dbReference type="Pfam" id="PF21282">
    <property type="entry name" value="APC1_3rd"/>
    <property type="match status" value="1"/>
</dbReference>
<comment type="caution">
    <text evidence="7">The sequence shown here is derived from an EMBL/GenBank/DDBJ whole genome shotgun (WGS) entry which is preliminary data.</text>
</comment>
<dbReference type="GO" id="GO:0070979">
    <property type="term" value="P:protein K11-linked ubiquitination"/>
    <property type="evidence" value="ECO:0007669"/>
    <property type="project" value="TreeGrafter"/>
</dbReference>
<keyword evidence="4" id="KW-0498">Mitosis</keyword>
<comment type="similarity">
    <text evidence="1">Belongs to the APC1 family.</text>
</comment>
<dbReference type="GO" id="GO:0031145">
    <property type="term" value="P:anaphase-promoting complex-dependent catabolic process"/>
    <property type="evidence" value="ECO:0007669"/>
    <property type="project" value="TreeGrafter"/>
</dbReference>
<sequence>MSTTNISEELEYFDMSILRLLFPNDQRLYEAFRMLLSSKPMIIDIKQEPGVPDNEFVEEQEKHLLALSFRTMAMPLGRGMVTLRSYSPTVIERFPIPPLVLHGKVPPRHLIHLSHIDVPPNMNVWPLFHNGVSAGLRISSAPNRMVDSSWILYNKPANNQSADDHYEHAGFLLALGLNGLLDNLSIMHLHDYLSNGNDLTKVAILLGLSASRRGTMDSTVFALLGIHLEGLLPSTSTELDVSPIVRVAAVLGTGLLFQSTGNRYIAEVMLTEIGRPPGPEMEHYIDRESYALSAGLAFGLVTLGRGNQLMNVTTSDGISIPDQLNHYMLGVHKKMSALQKEKTKTPSYHIREGDCINADVTSPGATLALGMMFFDTANAAIVKWLEVPETQNLLEMVRPDFLLLRVLAKNLIMWSAISPTAEWIDSHIPTIIYDHAFQRNTTVEKGLENEMMFIDNVDYETMTQSYCNIIAGACFALALRYAGTANDQAFQVVYKYTCKMVTLSQKGTNTQIEQAGRSTIESCVNVLIVSCSIIMAGTGNVEIMRICRFLRCRINQTHVLYGSFMAIHMALGLLFLGGCRMTLNSSPESVAALICAFFPKYPIHTNDNRYHLQAFRHLYALTSQPRLLIPTCIDTGVSLYARIRYTFKADDNGQSPKTSVVEKMAPCLLPDLNRLETVELIDTNYWPIEFENGKNFIKLEHCLASNNGHLYIKRRIKGFSYNKDFIYDNHNNNINNAQIHGGGLLSLSNGQQFNQKVSLNMIIEMCFLIVKICLMQQSFTLFDFTNETILKTFSKIFNRTRCLTDGELRMKNKINSILYDCAEDERLDLFVPSIQLIASCMAIVNRRQQQSPMIMMMMTVNNIANGSKPITEYKTNKSLILWQIRMASNYLSHHCSMRSMMSIFRMIETIRFQLEDHIQTNLDRKKLLDYVRGQLSIQQICHNNEIGDVDLLIESIVYFNIIPVIDDKNMMNTFNMIGWLRRSNQSALFLCDILKNSS</sequence>